<protein>
    <submittedName>
        <fullName evidence="1">Uncharacterized protein</fullName>
    </submittedName>
</protein>
<evidence type="ECO:0000313" key="2">
    <source>
        <dbReference type="Proteomes" id="UP000091857"/>
    </source>
</evidence>
<name>A0ACB7HMC3_MANES</name>
<reference evidence="2" key="1">
    <citation type="journal article" date="2016" name="Nat. Biotechnol.">
        <title>Sequencing wild and cultivated cassava and related species reveals extensive interspecific hybridization and genetic diversity.</title>
        <authorList>
            <person name="Bredeson J.V."/>
            <person name="Lyons J.B."/>
            <person name="Prochnik S.E."/>
            <person name="Wu G.A."/>
            <person name="Ha C.M."/>
            <person name="Edsinger-Gonzales E."/>
            <person name="Grimwood J."/>
            <person name="Schmutz J."/>
            <person name="Rabbi I.Y."/>
            <person name="Egesi C."/>
            <person name="Nauluvula P."/>
            <person name="Lebot V."/>
            <person name="Ndunguru J."/>
            <person name="Mkamilo G."/>
            <person name="Bart R.S."/>
            <person name="Setter T.L."/>
            <person name="Gleadow R.M."/>
            <person name="Kulakow P."/>
            <person name="Ferguson M.E."/>
            <person name="Rounsley S."/>
            <person name="Rokhsar D.S."/>
        </authorList>
    </citation>
    <scope>NUCLEOTIDE SEQUENCE [LARGE SCALE GENOMIC DNA]</scope>
    <source>
        <strain evidence="2">cv. AM560-2</strain>
    </source>
</reference>
<proteinExistence type="predicted"/>
<gene>
    <name evidence="1" type="ORF">MANES_05G073550v8</name>
</gene>
<sequence>MLLLFIFRIFKMSTFNSFEDVASCKATTVSQPSSTTQPANSFTHSQLEPSTPIYPSHSLPAASEIEAGCSNESKSCLWDAEDDMN</sequence>
<accession>A0ACB7HMC3</accession>
<evidence type="ECO:0000313" key="1">
    <source>
        <dbReference type="EMBL" id="KAG8653848.1"/>
    </source>
</evidence>
<dbReference type="EMBL" id="CM004391">
    <property type="protein sequence ID" value="KAG8653848.1"/>
    <property type="molecule type" value="Genomic_DNA"/>
</dbReference>
<organism evidence="1 2">
    <name type="scientific">Manihot esculenta</name>
    <name type="common">Cassava</name>
    <name type="synonym">Jatropha manihot</name>
    <dbReference type="NCBI Taxonomy" id="3983"/>
    <lineage>
        <taxon>Eukaryota</taxon>
        <taxon>Viridiplantae</taxon>
        <taxon>Streptophyta</taxon>
        <taxon>Embryophyta</taxon>
        <taxon>Tracheophyta</taxon>
        <taxon>Spermatophyta</taxon>
        <taxon>Magnoliopsida</taxon>
        <taxon>eudicotyledons</taxon>
        <taxon>Gunneridae</taxon>
        <taxon>Pentapetalae</taxon>
        <taxon>rosids</taxon>
        <taxon>fabids</taxon>
        <taxon>Malpighiales</taxon>
        <taxon>Euphorbiaceae</taxon>
        <taxon>Crotonoideae</taxon>
        <taxon>Manihoteae</taxon>
        <taxon>Manihot</taxon>
    </lineage>
</organism>
<comment type="caution">
    <text evidence="1">The sequence shown here is derived from an EMBL/GenBank/DDBJ whole genome shotgun (WGS) entry which is preliminary data.</text>
</comment>
<dbReference type="Proteomes" id="UP000091857">
    <property type="component" value="Chromosome 5"/>
</dbReference>
<keyword evidence="2" id="KW-1185">Reference proteome</keyword>